<protein>
    <submittedName>
        <fullName evidence="2">UPF0481 protein At3g47200-like</fullName>
    </submittedName>
</protein>
<evidence type="ECO:0000313" key="1">
    <source>
        <dbReference type="Proteomes" id="UP000694864"/>
    </source>
</evidence>
<proteinExistence type="predicted"/>
<dbReference type="Proteomes" id="UP000694864">
    <property type="component" value="Chromosome 18"/>
</dbReference>
<dbReference type="RefSeq" id="XP_010485014.1">
    <property type="nucleotide sequence ID" value="XM_010486712.1"/>
</dbReference>
<gene>
    <name evidence="2" type="primary">LOC104763326</name>
</gene>
<organism evidence="1 2">
    <name type="scientific">Camelina sativa</name>
    <name type="common">False flax</name>
    <name type="synonym">Myagrum sativum</name>
    <dbReference type="NCBI Taxonomy" id="90675"/>
    <lineage>
        <taxon>Eukaryota</taxon>
        <taxon>Viridiplantae</taxon>
        <taxon>Streptophyta</taxon>
        <taxon>Embryophyta</taxon>
        <taxon>Tracheophyta</taxon>
        <taxon>Spermatophyta</taxon>
        <taxon>Magnoliopsida</taxon>
        <taxon>eudicotyledons</taxon>
        <taxon>Gunneridae</taxon>
        <taxon>Pentapetalae</taxon>
        <taxon>rosids</taxon>
        <taxon>malvids</taxon>
        <taxon>Brassicales</taxon>
        <taxon>Brassicaceae</taxon>
        <taxon>Camelineae</taxon>
        <taxon>Camelina</taxon>
    </lineage>
</organism>
<evidence type="ECO:0000313" key="2">
    <source>
        <dbReference type="RefSeq" id="XP_010485014.1"/>
    </source>
</evidence>
<dbReference type="GeneID" id="104763326"/>
<name>A0ABM0XF36_CAMSA</name>
<reference evidence="1" key="1">
    <citation type="journal article" date="2014" name="Nat. Commun.">
        <title>The emerging biofuel crop Camelina sativa retains a highly undifferentiated hexaploid genome structure.</title>
        <authorList>
            <person name="Kagale S."/>
            <person name="Koh C."/>
            <person name="Nixon J."/>
            <person name="Bollina V."/>
            <person name="Clarke W.E."/>
            <person name="Tuteja R."/>
            <person name="Spillane C."/>
            <person name="Robinson S.J."/>
            <person name="Links M.G."/>
            <person name="Clarke C."/>
            <person name="Higgins E.E."/>
            <person name="Huebert T."/>
            <person name="Sharpe A.G."/>
            <person name="Parkin I.A."/>
        </authorList>
    </citation>
    <scope>NUCLEOTIDE SEQUENCE [LARGE SCALE GENOMIC DNA]</scope>
    <source>
        <strain evidence="1">cv. DH55</strain>
    </source>
</reference>
<sequence>MPWALPSIRRDLLLLGNQIPLVVLQTLLDTANFLQPSDLQEIALKFFNGSFKVGERSLVKKHPKFKAKHLLDMIRQTLILIQPPAEGDNNAAIPIQPPQSTSVTIPVEGDNNAAIALQTRLTLPVNKLRKRGIKFEVKKGARTLLDISFKNGVLQIPEVILDDFISVFLLNCIAFEQFHAKSTTEITSYAMFMGCLINSERDASYLAEKGIIQNYLGTDQDGVSRFFK</sequence>
<dbReference type="PANTHER" id="PTHR31549">
    <property type="entry name" value="PROTEIN, PUTATIVE (DUF247)-RELATED-RELATED"/>
    <property type="match status" value="1"/>
</dbReference>
<dbReference type="PANTHER" id="PTHR31549:SF210">
    <property type="entry name" value="EMB|CAB72473.1"/>
    <property type="match status" value="1"/>
</dbReference>
<keyword evidence="1" id="KW-1185">Reference proteome</keyword>
<dbReference type="Pfam" id="PF03140">
    <property type="entry name" value="DUF247"/>
    <property type="match status" value="1"/>
</dbReference>
<dbReference type="InterPro" id="IPR004158">
    <property type="entry name" value="DUF247_pln"/>
</dbReference>
<reference evidence="2" key="2">
    <citation type="submission" date="2025-08" db="UniProtKB">
        <authorList>
            <consortium name="RefSeq"/>
        </authorList>
    </citation>
    <scope>IDENTIFICATION</scope>
    <source>
        <tissue evidence="2">Leaf</tissue>
    </source>
</reference>
<accession>A0ABM0XF36</accession>